<gene>
    <name evidence="1" type="ORF">KUF71_026263</name>
    <name evidence="2" type="ORF">KUF71_026265</name>
</gene>
<evidence type="ECO:0000313" key="3">
    <source>
        <dbReference type="Proteomes" id="UP001219518"/>
    </source>
</evidence>
<comment type="caution">
    <text evidence="2">The sequence shown here is derived from an EMBL/GenBank/DDBJ whole genome shotgun (WGS) entry which is preliminary data.</text>
</comment>
<sequence>VWSSSDVRTSTYLREVFVLSAPCDLLPWCTSTLAKFQVDLFAVRIFQWTNAEVLFVVFISEIFSQLCSYHSVCQSL</sequence>
<keyword evidence="3" id="KW-1185">Reference proteome</keyword>
<dbReference type="EMBL" id="JAHWGI010000822">
    <property type="protein sequence ID" value="KAK3917959.1"/>
    <property type="molecule type" value="Genomic_DNA"/>
</dbReference>
<proteinExistence type="predicted"/>
<accession>A0AAE1LFZ8</accession>
<name>A0AAE1LFZ8_9NEOP</name>
<feature type="non-terminal residue" evidence="2">
    <location>
        <position position="1"/>
    </location>
</feature>
<dbReference type="EMBL" id="JAHWGI010000822">
    <property type="protein sequence ID" value="KAK3917960.1"/>
    <property type="molecule type" value="Genomic_DNA"/>
</dbReference>
<evidence type="ECO:0000313" key="2">
    <source>
        <dbReference type="EMBL" id="KAK3917960.1"/>
    </source>
</evidence>
<reference evidence="2" key="2">
    <citation type="journal article" date="2023" name="BMC Genomics">
        <title>Pest status, molecular evolution, and epigenetic factors derived from the genome assembly of Frankliniella fusca, a thysanopteran phytovirus vector.</title>
        <authorList>
            <person name="Catto M.A."/>
            <person name="Labadie P.E."/>
            <person name="Jacobson A.L."/>
            <person name="Kennedy G.G."/>
            <person name="Srinivasan R."/>
            <person name="Hunt B.G."/>
        </authorList>
    </citation>
    <scope>NUCLEOTIDE SEQUENCE</scope>
    <source>
        <strain evidence="2">PL_HMW_Pooled</strain>
    </source>
</reference>
<reference evidence="2" key="1">
    <citation type="submission" date="2021-07" db="EMBL/GenBank/DDBJ databases">
        <authorList>
            <person name="Catto M.A."/>
            <person name="Jacobson A."/>
            <person name="Kennedy G."/>
            <person name="Labadie P."/>
            <person name="Hunt B.G."/>
            <person name="Srinivasan R."/>
        </authorList>
    </citation>
    <scope>NUCLEOTIDE SEQUENCE</scope>
    <source>
        <strain evidence="2">PL_HMW_Pooled</strain>
        <tissue evidence="2">Head</tissue>
    </source>
</reference>
<dbReference type="Proteomes" id="UP001219518">
    <property type="component" value="Unassembled WGS sequence"/>
</dbReference>
<protein>
    <submittedName>
        <fullName evidence="2">T-complex protein 11-like protein 2</fullName>
    </submittedName>
</protein>
<dbReference type="AlphaFoldDB" id="A0AAE1LFZ8"/>
<evidence type="ECO:0000313" key="1">
    <source>
        <dbReference type="EMBL" id="KAK3917959.1"/>
    </source>
</evidence>
<organism evidence="2 3">
    <name type="scientific">Frankliniella fusca</name>
    <dbReference type="NCBI Taxonomy" id="407009"/>
    <lineage>
        <taxon>Eukaryota</taxon>
        <taxon>Metazoa</taxon>
        <taxon>Ecdysozoa</taxon>
        <taxon>Arthropoda</taxon>
        <taxon>Hexapoda</taxon>
        <taxon>Insecta</taxon>
        <taxon>Pterygota</taxon>
        <taxon>Neoptera</taxon>
        <taxon>Paraneoptera</taxon>
        <taxon>Thysanoptera</taxon>
        <taxon>Terebrantia</taxon>
        <taxon>Thripoidea</taxon>
        <taxon>Thripidae</taxon>
        <taxon>Frankliniella</taxon>
    </lineage>
</organism>